<dbReference type="Proteomes" id="UP000026960">
    <property type="component" value="Chromosome 8"/>
</dbReference>
<reference evidence="2" key="2">
    <citation type="submission" date="2015-03" db="UniProtKB">
        <authorList>
            <consortium name="EnsemblPlants"/>
        </authorList>
    </citation>
    <scope>IDENTIFICATION</scope>
</reference>
<dbReference type="PaxDb" id="65489-OBART08G10200.2"/>
<protein>
    <submittedName>
        <fullName evidence="2">Uncharacterized protein</fullName>
    </submittedName>
</protein>
<accession>A0A0D3GYU8</accession>
<feature type="region of interest" description="Disordered" evidence="1">
    <location>
        <begin position="57"/>
        <end position="81"/>
    </location>
</feature>
<dbReference type="AlphaFoldDB" id="A0A0D3GYU8"/>
<keyword evidence="3" id="KW-1185">Reference proteome</keyword>
<evidence type="ECO:0000256" key="1">
    <source>
        <dbReference type="SAM" id="MobiDB-lite"/>
    </source>
</evidence>
<evidence type="ECO:0000313" key="2">
    <source>
        <dbReference type="EnsemblPlants" id="OBART08G10200.2"/>
    </source>
</evidence>
<dbReference type="EnsemblPlants" id="OBART08G10200.2">
    <property type="protein sequence ID" value="OBART08G10200.2"/>
    <property type="gene ID" value="OBART08G10200"/>
</dbReference>
<dbReference type="HOGENOM" id="CLU_1241841_0_0_1"/>
<name>A0A0D3GYU8_9ORYZ</name>
<dbReference type="Gramene" id="OBART08G10200.2">
    <property type="protein sequence ID" value="OBART08G10200.2"/>
    <property type="gene ID" value="OBART08G10200"/>
</dbReference>
<reference evidence="2" key="1">
    <citation type="journal article" date="2009" name="Rice">
        <title>De Novo Next Generation Sequencing of Plant Genomes.</title>
        <authorList>
            <person name="Rounsley S."/>
            <person name="Marri P.R."/>
            <person name="Yu Y."/>
            <person name="He R."/>
            <person name="Sisneros N."/>
            <person name="Goicoechea J.L."/>
            <person name="Lee S.J."/>
            <person name="Angelova A."/>
            <person name="Kudrna D."/>
            <person name="Luo M."/>
            <person name="Affourtit J."/>
            <person name="Desany B."/>
            <person name="Knight J."/>
            <person name="Niazi F."/>
            <person name="Egholm M."/>
            <person name="Wing R.A."/>
        </authorList>
    </citation>
    <scope>NUCLEOTIDE SEQUENCE [LARGE SCALE GENOMIC DNA]</scope>
    <source>
        <strain evidence="2">cv. IRGC 105608</strain>
    </source>
</reference>
<sequence length="208" mass="22726">MPRFGHARERDKRDTPLFTLPSPLSFWARSAAGVVASPKLPVFPTFQAEILGGAAHSSSSSIFLPDNQPKPSSRRGERSPSFLSPDLDPLVLFLPVRSSRSRVVIVFVVLPGISNAVAASWTSPTPFSCTVRHCIPLNTPCMHPYSPFRAVARHACAYQEPPPLFLVFRELQTTSFISADTYVFAWTSSTVSLLNSTPSEPPFAAGRL</sequence>
<organism evidence="2">
    <name type="scientific">Oryza barthii</name>
    <dbReference type="NCBI Taxonomy" id="65489"/>
    <lineage>
        <taxon>Eukaryota</taxon>
        <taxon>Viridiplantae</taxon>
        <taxon>Streptophyta</taxon>
        <taxon>Embryophyta</taxon>
        <taxon>Tracheophyta</taxon>
        <taxon>Spermatophyta</taxon>
        <taxon>Magnoliopsida</taxon>
        <taxon>Liliopsida</taxon>
        <taxon>Poales</taxon>
        <taxon>Poaceae</taxon>
        <taxon>BOP clade</taxon>
        <taxon>Oryzoideae</taxon>
        <taxon>Oryzeae</taxon>
        <taxon>Oryzinae</taxon>
        <taxon>Oryza</taxon>
    </lineage>
</organism>
<proteinExistence type="predicted"/>
<evidence type="ECO:0000313" key="3">
    <source>
        <dbReference type="Proteomes" id="UP000026960"/>
    </source>
</evidence>